<dbReference type="EMBL" id="CP008947">
    <property type="protein sequence ID" value="AII06514.1"/>
    <property type="molecule type" value="Genomic_DNA"/>
</dbReference>
<evidence type="ECO:0000256" key="1">
    <source>
        <dbReference type="SAM" id="MobiDB-lite"/>
    </source>
</evidence>
<proteinExistence type="predicted"/>
<evidence type="ECO:0000313" key="3">
    <source>
        <dbReference type="Proteomes" id="UP000028488"/>
    </source>
</evidence>
<reference evidence="2 3" key="1">
    <citation type="submission" date="2014-07" db="EMBL/GenBank/DDBJ databases">
        <title>Genome Sequence of Rhodococcus opacus Strain R7, a Biodegrader of Mono- and Polycyclic Aromatic Hydrocarbons.</title>
        <authorList>
            <person name="Di Gennaro P."/>
            <person name="Zampolli J."/>
            <person name="Presti I."/>
            <person name="Cappelletti M."/>
            <person name="D'Ursi P."/>
            <person name="Orro A."/>
            <person name="Mezzelani A."/>
            <person name="Milanesi L."/>
        </authorList>
    </citation>
    <scope>NUCLEOTIDE SEQUENCE [LARGE SCALE GENOMIC DNA]</scope>
    <source>
        <strain evidence="2 3">R7</strain>
    </source>
</reference>
<gene>
    <name evidence="2" type="ORF">EP51_18565</name>
</gene>
<protein>
    <recommendedName>
        <fullName evidence="4">Gluconate 2-dehydrogenase subunit 3 family protein</fullName>
    </recommendedName>
</protein>
<name>A0A076ESV4_RHOOP</name>
<dbReference type="eggNOG" id="ENOG5034AJZ">
    <property type="taxonomic scope" value="Bacteria"/>
</dbReference>
<sequence length="169" mass="18308">MSTTPLDLHSAPKRRLSVPGRHTAPPRPLTDSELTTLLRIADCLIPASGENPAASEADEYLRYLNLALAARADVFDAVLSAVDKAAGLRGDDLRAEIKRMWAEDKFTFDPLSSILAGAYFMTPQVKALIGYPGQHRDAAGFEDAANELETGILDPVLERGHFYVSANGE</sequence>
<dbReference type="Proteomes" id="UP000028488">
    <property type="component" value="Chromosome"/>
</dbReference>
<evidence type="ECO:0008006" key="4">
    <source>
        <dbReference type="Google" id="ProtNLM"/>
    </source>
</evidence>
<organism evidence="2 3">
    <name type="scientific">Rhodococcus opacus</name>
    <name type="common">Nocardia opaca</name>
    <dbReference type="NCBI Taxonomy" id="37919"/>
    <lineage>
        <taxon>Bacteria</taxon>
        <taxon>Bacillati</taxon>
        <taxon>Actinomycetota</taxon>
        <taxon>Actinomycetes</taxon>
        <taxon>Mycobacteriales</taxon>
        <taxon>Nocardiaceae</taxon>
        <taxon>Rhodococcus</taxon>
    </lineage>
</organism>
<dbReference type="AlphaFoldDB" id="A0A076ESV4"/>
<feature type="region of interest" description="Disordered" evidence="1">
    <location>
        <begin position="1"/>
        <end position="30"/>
    </location>
</feature>
<accession>A0A076ESV4</accession>
<dbReference type="RefSeq" id="WP_128640059.1">
    <property type="nucleotide sequence ID" value="NZ_CP008947.1"/>
</dbReference>
<evidence type="ECO:0000313" key="2">
    <source>
        <dbReference type="EMBL" id="AII06514.1"/>
    </source>
</evidence>